<dbReference type="AlphaFoldDB" id="A0A397VH23"/>
<proteinExistence type="predicted"/>
<evidence type="ECO:0000313" key="1">
    <source>
        <dbReference type="EMBL" id="RIB21774.1"/>
    </source>
</evidence>
<reference evidence="1 2" key="1">
    <citation type="submission" date="2018-06" db="EMBL/GenBank/DDBJ databases">
        <title>Comparative genomics reveals the genomic features of Rhizophagus irregularis, R. cerebriforme, R. diaphanum and Gigaspora rosea, and their symbiotic lifestyle signature.</title>
        <authorList>
            <person name="Morin E."/>
            <person name="San Clemente H."/>
            <person name="Chen E.C.H."/>
            <person name="De La Providencia I."/>
            <person name="Hainaut M."/>
            <person name="Kuo A."/>
            <person name="Kohler A."/>
            <person name="Murat C."/>
            <person name="Tang N."/>
            <person name="Roy S."/>
            <person name="Loubradou J."/>
            <person name="Henrissat B."/>
            <person name="Grigoriev I.V."/>
            <person name="Corradi N."/>
            <person name="Roux C."/>
            <person name="Martin F.M."/>
        </authorList>
    </citation>
    <scope>NUCLEOTIDE SEQUENCE [LARGE SCALE GENOMIC DNA]</scope>
    <source>
        <strain evidence="1 2">DAOM 194757</strain>
    </source>
</reference>
<comment type="caution">
    <text evidence="1">The sequence shown here is derived from an EMBL/GenBank/DDBJ whole genome shotgun (WGS) entry which is preliminary data.</text>
</comment>
<sequence length="109" mass="12844">MLKDVYDSIVEISFEKYSFLDIDSFKEMEIYGGVKTTGFGLYRVRKVDEVVIPVKTENNNIDKIFEGLMFSVNQTMEYIEEVKKMAKIKKKQKQQILNGKIYSEDYIFT</sequence>
<evidence type="ECO:0000313" key="2">
    <source>
        <dbReference type="Proteomes" id="UP000266673"/>
    </source>
</evidence>
<name>A0A397VH23_9GLOM</name>
<gene>
    <name evidence="1" type="ORF">C2G38_2175640</name>
</gene>
<dbReference type="EMBL" id="QKWP01000341">
    <property type="protein sequence ID" value="RIB21774.1"/>
    <property type="molecule type" value="Genomic_DNA"/>
</dbReference>
<protein>
    <submittedName>
        <fullName evidence="1">Uncharacterized protein</fullName>
    </submittedName>
</protein>
<keyword evidence="2" id="KW-1185">Reference proteome</keyword>
<accession>A0A397VH23</accession>
<organism evidence="1 2">
    <name type="scientific">Gigaspora rosea</name>
    <dbReference type="NCBI Taxonomy" id="44941"/>
    <lineage>
        <taxon>Eukaryota</taxon>
        <taxon>Fungi</taxon>
        <taxon>Fungi incertae sedis</taxon>
        <taxon>Mucoromycota</taxon>
        <taxon>Glomeromycotina</taxon>
        <taxon>Glomeromycetes</taxon>
        <taxon>Diversisporales</taxon>
        <taxon>Gigasporaceae</taxon>
        <taxon>Gigaspora</taxon>
    </lineage>
</organism>
<dbReference type="OrthoDB" id="2440196at2759"/>
<dbReference type="Proteomes" id="UP000266673">
    <property type="component" value="Unassembled WGS sequence"/>
</dbReference>